<dbReference type="Proteomes" id="UP001283361">
    <property type="component" value="Unassembled WGS sequence"/>
</dbReference>
<accession>A0AAE0XUH8</accession>
<dbReference type="AlphaFoldDB" id="A0AAE0XUH8"/>
<feature type="compositionally biased region" description="Basic and acidic residues" evidence="1">
    <location>
        <begin position="1"/>
        <end position="12"/>
    </location>
</feature>
<comment type="caution">
    <text evidence="2">The sequence shown here is derived from an EMBL/GenBank/DDBJ whole genome shotgun (WGS) entry which is preliminary data.</text>
</comment>
<keyword evidence="3" id="KW-1185">Reference proteome</keyword>
<evidence type="ECO:0000313" key="2">
    <source>
        <dbReference type="EMBL" id="KAK3712535.1"/>
    </source>
</evidence>
<organism evidence="2 3">
    <name type="scientific">Elysia crispata</name>
    <name type="common">lettuce slug</name>
    <dbReference type="NCBI Taxonomy" id="231223"/>
    <lineage>
        <taxon>Eukaryota</taxon>
        <taxon>Metazoa</taxon>
        <taxon>Spiralia</taxon>
        <taxon>Lophotrochozoa</taxon>
        <taxon>Mollusca</taxon>
        <taxon>Gastropoda</taxon>
        <taxon>Heterobranchia</taxon>
        <taxon>Euthyneura</taxon>
        <taxon>Panpulmonata</taxon>
        <taxon>Sacoglossa</taxon>
        <taxon>Placobranchoidea</taxon>
        <taxon>Plakobranchidae</taxon>
        <taxon>Elysia</taxon>
    </lineage>
</organism>
<name>A0AAE0XUH8_9GAST</name>
<protein>
    <submittedName>
        <fullName evidence="2">Uncharacterized protein</fullName>
    </submittedName>
</protein>
<sequence length="91" mass="10074">MISPDDQYRKSIADISEPGKTSAYSIPPHIRCSLYPSTHPLLTVSLHTSAAHSIPPHIRCSLYPSIHPLLTLSLHTSAVYSIPPTHPRQIR</sequence>
<feature type="region of interest" description="Disordered" evidence="1">
    <location>
        <begin position="1"/>
        <end position="23"/>
    </location>
</feature>
<dbReference type="EMBL" id="JAWDGP010007584">
    <property type="protein sequence ID" value="KAK3712535.1"/>
    <property type="molecule type" value="Genomic_DNA"/>
</dbReference>
<reference evidence="2" key="1">
    <citation type="journal article" date="2023" name="G3 (Bethesda)">
        <title>A reference genome for the long-term kleptoplast-retaining sea slug Elysia crispata morphotype clarki.</title>
        <authorList>
            <person name="Eastman K.E."/>
            <person name="Pendleton A.L."/>
            <person name="Shaikh M.A."/>
            <person name="Suttiyut T."/>
            <person name="Ogas R."/>
            <person name="Tomko P."/>
            <person name="Gavelis G."/>
            <person name="Widhalm J.R."/>
            <person name="Wisecaver J.H."/>
        </authorList>
    </citation>
    <scope>NUCLEOTIDE SEQUENCE</scope>
    <source>
        <strain evidence="2">ECLA1</strain>
    </source>
</reference>
<evidence type="ECO:0000256" key="1">
    <source>
        <dbReference type="SAM" id="MobiDB-lite"/>
    </source>
</evidence>
<proteinExistence type="predicted"/>
<gene>
    <name evidence="2" type="ORF">RRG08_002864</name>
</gene>
<evidence type="ECO:0000313" key="3">
    <source>
        <dbReference type="Proteomes" id="UP001283361"/>
    </source>
</evidence>